<gene>
    <name evidence="1" type="ORF">WM2015_1301</name>
</gene>
<evidence type="ECO:0000313" key="1">
    <source>
        <dbReference type="EMBL" id="AKS41674.1"/>
    </source>
</evidence>
<reference evidence="1 2" key="1">
    <citation type="submission" date="2015-07" db="EMBL/GenBank/DDBJ databases">
        <authorList>
            <person name="Noorani M."/>
        </authorList>
    </citation>
    <scope>NUCLEOTIDE SEQUENCE [LARGE SCALE GENOMIC DNA]</scope>
    <source>
        <strain evidence="1 2">KCTC 42284</strain>
    </source>
</reference>
<proteinExistence type="predicted"/>
<dbReference type="KEGG" id="wma:WM2015_1301"/>
<dbReference type="Proteomes" id="UP000066624">
    <property type="component" value="Chromosome"/>
</dbReference>
<protein>
    <submittedName>
        <fullName evidence="1">Uncharacterized protein</fullName>
    </submittedName>
</protein>
<dbReference type="EMBL" id="CP012154">
    <property type="protein sequence ID" value="AKS41674.1"/>
    <property type="molecule type" value="Genomic_DNA"/>
</dbReference>
<evidence type="ECO:0000313" key="2">
    <source>
        <dbReference type="Proteomes" id="UP000066624"/>
    </source>
</evidence>
<dbReference type="AlphaFoldDB" id="A0A0K0XVD8"/>
<sequence length="35" mass="4113">MVDIAPAAGHYENSIRYFSEKLRVITIILAFCKRW</sequence>
<keyword evidence="2" id="KW-1185">Reference proteome</keyword>
<organism evidence="1 2">
    <name type="scientific">Wenzhouxiangella marina</name>
    <dbReference type="NCBI Taxonomy" id="1579979"/>
    <lineage>
        <taxon>Bacteria</taxon>
        <taxon>Pseudomonadati</taxon>
        <taxon>Pseudomonadota</taxon>
        <taxon>Gammaproteobacteria</taxon>
        <taxon>Chromatiales</taxon>
        <taxon>Wenzhouxiangellaceae</taxon>
        <taxon>Wenzhouxiangella</taxon>
    </lineage>
</organism>
<dbReference type="STRING" id="1579979.WM2015_1301"/>
<name>A0A0K0XVD8_9GAMM</name>
<accession>A0A0K0XVD8</accession>